<reference evidence="2" key="1">
    <citation type="submission" date="2021-02" db="EMBL/GenBank/DDBJ databases">
        <authorList>
            <person name="Dougan E. K."/>
            <person name="Rhodes N."/>
            <person name="Thang M."/>
            <person name="Chan C."/>
        </authorList>
    </citation>
    <scope>NUCLEOTIDE SEQUENCE</scope>
</reference>
<proteinExistence type="predicted"/>
<keyword evidence="3" id="KW-1185">Reference proteome</keyword>
<feature type="non-terminal residue" evidence="2">
    <location>
        <position position="1"/>
    </location>
</feature>
<name>A0A812XEL5_SYMPI</name>
<evidence type="ECO:0000313" key="2">
    <source>
        <dbReference type="EMBL" id="CAE7731791.1"/>
    </source>
</evidence>
<evidence type="ECO:0000313" key="3">
    <source>
        <dbReference type="Proteomes" id="UP000649617"/>
    </source>
</evidence>
<protein>
    <recommendedName>
        <fullName evidence="4">C3H1-type domain-containing protein</fullName>
    </recommendedName>
</protein>
<sequence length="718" mass="80543">MQVCIRAGYDSEELFCGAFVDQAAFEGWMAKFQAKLPDAALTGLAADEWKTHPVAARLRIFWQSLQRSPVVGQQALATRSAETALALLTPNSGAKLSPSDRERWEWLPWRRALSEEQLLEVKARRSRTCSDSQPDEWDLDIAGAALRVQHLLETRAHAFAMIGACHLHSWTVYIKKFLHFYARRPAENFRSPSVSEAEMADRAVLEKVFQLCFSGYSLDDALSHVVVDRDMLRHVLVERPRLAKADKEKVATPPPPPTTLPPLPRRPGTQRRKSSLGAKGAASKRLRNGECRDWVEGRCVSKFCRFKHECAVCGDVKHHAGIERSERVVPGQPLALELWDGLLTVTQDVDAELPRLLEHGVSTGVVNTIPPSGVWREVEVAERPDLELLVHDAPWGSGRADPRLLMELVQADVDCGFAEWLPRGLAQDWTAFVLDVSKAHKRVKVRHSEQGLSLFTVIDESGRTHWLVYKTCHFGCAWAAFWWARVAAGLIRLTHVLIAIISHFLSIYVDDSLSLLPSSSAKVRWIGWLFNLGGKLCATLPEDKSVRLVAALSAVARVGSRHSRRELESLVGLLSWYTCGARWLKQWTAIWFRMLLKAVLRFLPLDRAQLAEVLELLNSRARLLQRAQLCDAQAGWKLLECGGQIVKNSWFQDCEFKNGRVWVKFGDFDASCVQATKEESSVALFFLRIVQANSPVHLVEKEGPCVVAAADAFAERDV</sequence>
<accession>A0A812XEL5</accession>
<dbReference type="AlphaFoldDB" id="A0A812XEL5"/>
<feature type="region of interest" description="Disordered" evidence="1">
    <location>
        <begin position="244"/>
        <end position="282"/>
    </location>
</feature>
<evidence type="ECO:0000256" key="1">
    <source>
        <dbReference type="SAM" id="MobiDB-lite"/>
    </source>
</evidence>
<comment type="caution">
    <text evidence="2">The sequence shown here is derived from an EMBL/GenBank/DDBJ whole genome shotgun (WGS) entry which is preliminary data.</text>
</comment>
<feature type="compositionally biased region" description="Pro residues" evidence="1">
    <location>
        <begin position="252"/>
        <end position="265"/>
    </location>
</feature>
<dbReference type="EMBL" id="CAJNIZ010045847">
    <property type="protein sequence ID" value="CAE7731791.1"/>
    <property type="molecule type" value="Genomic_DNA"/>
</dbReference>
<organism evidence="2 3">
    <name type="scientific">Symbiodinium pilosum</name>
    <name type="common">Dinoflagellate</name>
    <dbReference type="NCBI Taxonomy" id="2952"/>
    <lineage>
        <taxon>Eukaryota</taxon>
        <taxon>Sar</taxon>
        <taxon>Alveolata</taxon>
        <taxon>Dinophyceae</taxon>
        <taxon>Suessiales</taxon>
        <taxon>Symbiodiniaceae</taxon>
        <taxon>Symbiodinium</taxon>
    </lineage>
</organism>
<gene>
    <name evidence="2" type="ORF">SPIL2461_LOCUS21005</name>
</gene>
<dbReference type="OrthoDB" id="440078at2759"/>
<dbReference type="Proteomes" id="UP000649617">
    <property type="component" value="Unassembled WGS sequence"/>
</dbReference>
<evidence type="ECO:0008006" key="4">
    <source>
        <dbReference type="Google" id="ProtNLM"/>
    </source>
</evidence>